<organism evidence="2 3">
    <name type="scientific">Winogradskyella marincola</name>
    <dbReference type="NCBI Taxonomy" id="3037795"/>
    <lineage>
        <taxon>Bacteria</taxon>
        <taxon>Pseudomonadati</taxon>
        <taxon>Bacteroidota</taxon>
        <taxon>Flavobacteriia</taxon>
        <taxon>Flavobacteriales</taxon>
        <taxon>Flavobacteriaceae</taxon>
        <taxon>Winogradskyella</taxon>
    </lineage>
</organism>
<gene>
    <name evidence="2" type="ORF">P7122_04075</name>
</gene>
<feature type="transmembrane region" description="Helical" evidence="1">
    <location>
        <begin position="7"/>
        <end position="28"/>
    </location>
</feature>
<accession>A0ABT6FZ17</accession>
<evidence type="ECO:0000313" key="2">
    <source>
        <dbReference type="EMBL" id="MDG4715039.1"/>
    </source>
</evidence>
<evidence type="ECO:0000256" key="1">
    <source>
        <dbReference type="SAM" id="Phobius"/>
    </source>
</evidence>
<keyword evidence="1" id="KW-1133">Transmembrane helix</keyword>
<feature type="transmembrane region" description="Helical" evidence="1">
    <location>
        <begin position="56"/>
        <end position="80"/>
    </location>
</feature>
<dbReference type="EMBL" id="JARSBN010000002">
    <property type="protein sequence ID" value="MDG4715039.1"/>
    <property type="molecule type" value="Genomic_DNA"/>
</dbReference>
<keyword evidence="1" id="KW-0812">Transmembrane</keyword>
<keyword evidence="3" id="KW-1185">Reference proteome</keyword>
<comment type="caution">
    <text evidence="2">The sequence shown here is derived from an EMBL/GenBank/DDBJ whole genome shotgun (WGS) entry which is preliminary data.</text>
</comment>
<dbReference type="Proteomes" id="UP001529085">
    <property type="component" value="Unassembled WGS sequence"/>
</dbReference>
<evidence type="ECO:0000313" key="3">
    <source>
        <dbReference type="Proteomes" id="UP001529085"/>
    </source>
</evidence>
<protein>
    <submittedName>
        <fullName evidence="2">Uncharacterized protein</fullName>
    </submittedName>
</protein>
<proteinExistence type="predicted"/>
<dbReference type="RefSeq" id="WP_278004506.1">
    <property type="nucleotide sequence ID" value="NZ_JARSBN010000002.1"/>
</dbReference>
<name>A0ABT6FZ17_9FLAO</name>
<keyword evidence="1" id="KW-0472">Membrane</keyword>
<reference evidence="2 3" key="1">
    <citation type="submission" date="2023-03" db="EMBL/GenBank/DDBJ databases">
        <title>Strain YYF002 represents a novel species in the genus Winogradskyella isolated from seawater.</title>
        <authorList>
            <person name="Fu Z.-Y."/>
        </authorList>
    </citation>
    <scope>NUCLEOTIDE SEQUENCE [LARGE SCALE GENOMIC DNA]</scope>
    <source>
        <strain evidence="2 3">YYF002</strain>
    </source>
</reference>
<sequence>MDGIRIILIVIAALIIIVNLFINFSNIFKIVSYCFKSNTLNQYWSLFFKNCVSARALISSVFAIIIAVIIFIIITPFVLFRRATIGKKTAALIEEGILFEYQDLNLNDKNVHFNSNLESLTGISLTNDLAATGNVKIDVTLVISEIQTKVQAEDKTFSFKAMHNITLNDGKDAIVPVFITIDQKSHPVYFVYNETHKNQFNKINSKLYSRGFKSIYFSILPM</sequence>